<gene>
    <name evidence="2" type="ORF">ACFP1Z_11935</name>
</gene>
<dbReference type="PANTHER" id="PTHR42305">
    <property type="entry name" value="MEMBRANE PROTEIN RV1733C-RELATED"/>
    <property type="match status" value="1"/>
</dbReference>
<reference evidence="3" key="1">
    <citation type="journal article" date="2019" name="Int. J. Syst. Evol. Microbiol.">
        <title>The Global Catalogue of Microorganisms (GCM) 10K type strain sequencing project: providing services to taxonomists for standard genome sequencing and annotation.</title>
        <authorList>
            <consortium name="The Broad Institute Genomics Platform"/>
            <consortium name="The Broad Institute Genome Sequencing Center for Infectious Disease"/>
            <person name="Wu L."/>
            <person name="Ma J."/>
        </authorList>
    </citation>
    <scope>NUCLEOTIDE SEQUENCE [LARGE SCALE GENOMIC DNA]</scope>
    <source>
        <strain evidence="3">CGMCC 4.7304</strain>
    </source>
</reference>
<feature type="region of interest" description="Disordered" evidence="1">
    <location>
        <begin position="1"/>
        <end position="25"/>
    </location>
</feature>
<dbReference type="InterPro" id="IPR039708">
    <property type="entry name" value="MT1774/Rv1733c-like"/>
</dbReference>
<dbReference type="EMBL" id="JBHSPB010000006">
    <property type="protein sequence ID" value="MFC5720877.1"/>
    <property type="molecule type" value="Genomic_DNA"/>
</dbReference>
<name>A0ABW0YZE0_9ACTN</name>
<organism evidence="2 3">
    <name type="scientific">Streptomyces gamaensis</name>
    <dbReference type="NCBI Taxonomy" id="1763542"/>
    <lineage>
        <taxon>Bacteria</taxon>
        <taxon>Bacillati</taxon>
        <taxon>Actinomycetota</taxon>
        <taxon>Actinomycetes</taxon>
        <taxon>Kitasatosporales</taxon>
        <taxon>Streptomycetaceae</taxon>
        <taxon>Streptomyces</taxon>
    </lineage>
</organism>
<keyword evidence="3" id="KW-1185">Reference proteome</keyword>
<comment type="caution">
    <text evidence="2">The sequence shown here is derived from an EMBL/GenBank/DDBJ whole genome shotgun (WGS) entry which is preliminary data.</text>
</comment>
<sequence length="204" mass="20913">MSARPPGPESGPESGSCPGGARGAGSLVRPCDRVRRWFTGLLLAGTCVAAPAAGAVAGLGCYRAELRAVDPDAGVYAADARLTRDAGGDAFGGRSPRLVTVPVSWTAPDGTVRTASVKVDPGSPRGAGVRVWVARDGSATASPPRTAAQAATAAWLAAGGAAAGVPLLAWGGWRVFVLVTDRRRAAQWEAEWRQKEPEMSGRVR</sequence>
<dbReference type="PANTHER" id="PTHR42305:SF1">
    <property type="entry name" value="MEMBRANE PROTEIN RV1733C-RELATED"/>
    <property type="match status" value="1"/>
</dbReference>
<proteinExistence type="predicted"/>
<evidence type="ECO:0008006" key="4">
    <source>
        <dbReference type="Google" id="ProtNLM"/>
    </source>
</evidence>
<evidence type="ECO:0000313" key="3">
    <source>
        <dbReference type="Proteomes" id="UP001596083"/>
    </source>
</evidence>
<accession>A0ABW0YZE0</accession>
<evidence type="ECO:0000256" key="1">
    <source>
        <dbReference type="SAM" id="MobiDB-lite"/>
    </source>
</evidence>
<protein>
    <recommendedName>
        <fullName evidence="4">DUF3592 domain-containing protein</fullName>
    </recommendedName>
</protein>
<dbReference type="Proteomes" id="UP001596083">
    <property type="component" value="Unassembled WGS sequence"/>
</dbReference>
<dbReference type="RefSeq" id="WP_390316068.1">
    <property type="nucleotide sequence ID" value="NZ_JBHSPB010000006.1"/>
</dbReference>
<evidence type="ECO:0000313" key="2">
    <source>
        <dbReference type="EMBL" id="MFC5720877.1"/>
    </source>
</evidence>